<dbReference type="KEGG" id="vg:77928081"/>
<dbReference type="EMBL" id="MT024865">
    <property type="protein sequence ID" value="QIN94205.1"/>
    <property type="molecule type" value="Genomic_DNA"/>
</dbReference>
<sequence>MRNGYVRLGQFLSFFAGVVCGTADFGDQKWWIAGLFFLAAIVIDVIAINYVDKGVREVAEKTRQDLINQARDEMLRKQKQGLK</sequence>
<name>A0A6G8R1W7_9CAUD</name>
<keyword evidence="1" id="KW-1133">Transmembrane helix</keyword>
<proteinExistence type="predicted"/>
<dbReference type="GeneID" id="77928081"/>
<keyword evidence="1" id="KW-0812">Transmembrane</keyword>
<protein>
    <submittedName>
        <fullName evidence="2">Uncharacterized protein</fullName>
    </submittedName>
</protein>
<keyword evidence="3" id="KW-1185">Reference proteome</keyword>
<accession>A0A6G8R1W7</accession>
<dbReference type="Proteomes" id="UP000501266">
    <property type="component" value="Segment"/>
</dbReference>
<evidence type="ECO:0000256" key="1">
    <source>
        <dbReference type="SAM" id="Phobius"/>
    </source>
</evidence>
<feature type="transmembrane region" description="Helical" evidence="1">
    <location>
        <begin position="30"/>
        <end position="51"/>
    </location>
</feature>
<evidence type="ECO:0000313" key="3">
    <source>
        <dbReference type="Proteomes" id="UP000501266"/>
    </source>
</evidence>
<gene>
    <name evidence="2" type="primary">245</name>
    <name evidence="2" type="ORF">SEA_WAKANDA_245</name>
</gene>
<evidence type="ECO:0000313" key="2">
    <source>
        <dbReference type="EMBL" id="QIN94205.1"/>
    </source>
</evidence>
<dbReference type="RefSeq" id="YP_010652296.1">
    <property type="nucleotide sequence ID" value="NC_070785.1"/>
</dbReference>
<organism evidence="2 3">
    <name type="scientific">Streptomyces phage Wakanda</name>
    <dbReference type="NCBI Taxonomy" id="2713267"/>
    <lineage>
        <taxon>Viruses</taxon>
        <taxon>Duplodnaviria</taxon>
        <taxon>Heunggongvirae</taxon>
        <taxon>Uroviricota</taxon>
        <taxon>Caudoviricetes</taxon>
        <taxon>Stanwilliamsviridae</taxon>
        <taxon>Loccivirinae</taxon>
        <taxon>Wakandavirus</taxon>
        <taxon>Wakandavirus wakanda</taxon>
    </lineage>
</organism>
<keyword evidence="1" id="KW-0472">Membrane</keyword>
<reference evidence="2 3" key="1">
    <citation type="submission" date="2020-02" db="EMBL/GenBank/DDBJ databases">
        <authorList>
            <person name="Bullock J.N."/>
            <person name="Barnes M.L."/>
            <person name="Kankolongo K.M."/>
            <person name="Dejene B.A."/>
            <person name="Lindsay P.E."/>
            <person name="Bhuiyan S."/>
            <person name="Nayek S."/>
            <person name="Hughes L.E."/>
            <person name="Garlena R.A."/>
            <person name="Russell D.A."/>
            <person name="Pope W.H."/>
            <person name="Jacobs-Sera D."/>
            <person name="Hatfull G.F."/>
        </authorList>
    </citation>
    <scope>NUCLEOTIDE SEQUENCE [LARGE SCALE GENOMIC DNA]</scope>
</reference>